<accession>A0A9D4XAA3</accession>
<comment type="caution">
    <text evidence="1">The sequence shown here is derived from an EMBL/GenBank/DDBJ whole genome shotgun (WGS) entry which is preliminary data.</text>
</comment>
<name>A0A9D4XAA3_PEA</name>
<gene>
    <name evidence="1" type="ORF">KIW84_042054</name>
</gene>
<proteinExistence type="predicted"/>
<dbReference type="EMBL" id="JAMSHJ010000004">
    <property type="protein sequence ID" value="KAI5417296.1"/>
    <property type="molecule type" value="Genomic_DNA"/>
</dbReference>
<evidence type="ECO:0000313" key="1">
    <source>
        <dbReference type="EMBL" id="KAI5417296.1"/>
    </source>
</evidence>
<dbReference type="Proteomes" id="UP001058974">
    <property type="component" value="Chromosome 4"/>
</dbReference>
<keyword evidence="2" id="KW-1185">Reference proteome</keyword>
<dbReference type="InterPro" id="IPR027417">
    <property type="entry name" value="P-loop_NTPase"/>
</dbReference>
<organism evidence="1 2">
    <name type="scientific">Pisum sativum</name>
    <name type="common">Garden pea</name>
    <name type="synonym">Lathyrus oleraceus</name>
    <dbReference type="NCBI Taxonomy" id="3888"/>
    <lineage>
        <taxon>Eukaryota</taxon>
        <taxon>Viridiplantae</taxon>
        <taxon>Streptophyta</taxon>
        <taxon>Embryophyta</taxon>
        <taxon>Tracheophyta</taxon>
        <taxon>Spermatophyta</taxon>
        <taxon>Magnoliopsida</taxon>
        <taxon>eudicotyledons</taxon>
        <taxon>Gunneridae</taxon>
        <taxon>Pentapetalae</taxon>
        <taxon>rosids</taxon>
        <taxon>fabids</taxon>
        <taxon>Fabales</taxon>
        <taxon>Fabaceae</taxon>
        <taxon>Papilionoideae</taxon>
        <taxon>50 kb inversion clade</taxon>
        <taxon>NPAAA clade</taxon>
        <taxon>Hologalegina</taxon>
        <taxon>IRL clade</taxon>
        <taxon>Fabeae</taxon>
        <taxon>Lathyrus</taxon>
    </lineage>
</organism>
<sequence length="81" mass="9003">MEVPSTAEDIYLSSVNQTLLESCCQQLHRKCVFDMEITAAISLANAKKFIDKLPQGFDTTARQNGTQLSGGKIKELQLQEQ</sequence>
<dbReference type="SUPFAM" id="SSF52540">
    <property type="entry name" value="P-loop containing nucleoside triphosphate hydrolases"/>
    <property type="match status" value="1"/>
</dbReference>
<protein>
    <submittedName>
        <fullName evidence="1">Uncharacterized protein</fullName>
    </submittedName>
</protein>
<dbReference type="Gene3D" id="3.40.50.300">
    <property type="entry name" value="P-loop containing nucleotide triphosphate hydrolases"/>
    <property type="match status" value="1"/>
</dbReference>
<reference evidence="1 2" key="1">
    <citation type="journal article" date="2022" name="Nat. Genet.">
        <title>Improved pea reference genome and pan-genome highlight genomic features and evolutionary characteristics.</title>
        <authorList>
            <person name="Yang T."/>
            <person name="Liu R."/>
            <person name="Luo Y."/>
            <person name="Hu S."/>
            <person name="Wang D."/>
            <person name="Wang C."/>
            <person name="Pandey M.K."/>
            <person name="Ge S."/>
            <person name="Xu Q."/>
            <person name="Li N."/>
            <person name="Li G."/>
            <person name="Huang Y."/>
            <person name="Saxena R.K."/>
            <person name="Ji Y."/>
            <person name="Li M."/>
            <person name="Yan X."/>
            <person name="He Y."/>
            <person name="Liu Y."/>
            <person name="Wang X."/>
            <person name="Xiang C."/>
            <person name="Varshney R.K."/>
            <person name="Ding H."/>
            <person name="Gao S."/>
            <person name="Zong X."/>
        </authorList>
    </citation>
    <scope>NUCLEOTIDE SEQUENCE [LARGE SCALE GENOMIC DNA]</scope>
    <source>
        <strain evidence="1 2">cv. Zhongwan 6</strain>
    </source>
</reference>
<dbReference type="Gramene" id="Psat04G0205400-T1">
    <property type="protein sequence ID" value="KAI5417296.1"/>
    <property type="gene ID" value="KIW84_042054"/>
</dbReference>
<dbReference type="AlphaFoldDB" id="A0A9D4XAA3"/>
<evidence type="ECO:0000313" key="2">
    <source>
        <dbReference type="Proteomes" id="UP001058974"/>
    </source>
</evidence>